<evidence type="ECO:0000256" key="1">
    <source>
        <dbReference type="ARBA" id="ARBA00023012"/>
    </source>
</evidence>
<evidence type="ECO:0000313" key="6">
    <source>
        <dbReference type="Proteomes" id="UP000198607"/>
    </source>
</evidence>
<keyword evidence="1" id="KW-0902">Two-component regulatory system</keyword>
<evidence type="ECO:0000313" key="5">
    <source>
        <dbReference type="EMBL" id="SDI45243.1"/>
    </source>
</evidence>
<reference evidence="5 6" key="1">
    <citation type="submission" date="2016-10" db="EMBL/GenBank/DDBJ databases">
        <authorList>
            <person name="de Groot N.N."/>
        </authorList>
    </citation>
    <scope>NUCLEOTIDE SEQUENCE [LARGE SCALE GENOMIC DNA]</scope>
    <source>
        <strain evidence="5 6">DSM 5885</strain>
    </source>
</reference>
<proteinExistence type="predicted"/>
<dbReference type="EMBL" id="FNCY01000019">
    <property type="protein sequence ID" value="SDI45243.1"/>
    <property type="molecule type" value="Genomic_DNA"/>
</dbReference>
<dbReference type="RefSeq" id="WP_176785969.1">
    <property type="nucleotide sequence ID" value="NZ_FNCY01000019.1"/>
</dbReference>
<evidence type="ECO:0000259" key="4">
    <source>
        <dbReference type="PROSITE" id="PS50894"/>
    </source>
</evidence>
<dbReference type="InterPro" id="IPR036641">
    <property type="entry name" value="HPT_dom_sf"/>
</dbReference>
<feature type="domain" description="HPt" evidence="4">
    <location>
        <begin position="43"/>
        <end position="134"/>
    </location>
</feature>
<dbReference type="AlphaFoldDB" id="A0A1G8KPB5"/>
<dbReference type="CDD" id="cd00088">
    <property type="entry name" value="HPT"/>
    <property type="match status" value="1"/>
</dbReference>
<accession>A0A1G8KPB5</accession>
<dbReference type="GO" id="GO:0000160">
    <property type="term" value="P:phosphorelay signal transduction system"/>
    <property type="evidence" value="ECO:0007669"/>
    <property type="project" value="UniProtKB-KW"/>
</dbReference>
<dbReference type="PROSITE" id="PS50894">
    <property type="entry name" value="HPT"/>
    <property type="match status" value="1"/>
</dbReference>
<protein>
    <submittedName>
        <fullName evidence="5">HPt (Histidine-containing phosphotransfer) domain-containing protein</fullName>
    </submittedName>
</protein>
<feature type="region of interest" description="Disordered" evidence="3">
    <location>
        <begin position="1"/>
        <end position="21"/>
    </location>
</feature>
<dbReference type="InterPro" id="IPR008207">
    <property type="entry name" value="Sig_transdc_His_kin_Hpt_dom"/>
</dbReference>
<dbReference type="GO" id="GO:0004672">
    <property type="term" value="F:protein kinase activity"/>
    <property type="evidence" value="ECO:0007669"/>
    <property type="project" value="UniProtKB-ARBA"/>
</dbReference>
<sequence>MNEVKQDAAVRQQESAGTTSTSSALASLRRIRIDEALARFGGDQERYIHWLIEFTEHGPNAAAQIRQAITNGTIDAATKLAHALKGRTGMLGMGELHAICQTLELALRSGDPPLMWLEELETAVDEMRAQITTALGPGR</sequence>
<keyword evidence="2" id="KW-0597">Phosphoprotein</keyword>
<feature type="modified residue" description="Phosphohistidine" evidence="2">
    <location>
        <position position="82"/>
    </location>
</feature>
<dbReference type="Proteomes" id="UP000198607">
    <property type="component" value="Unassembled WGS sequence"/>
</dbReference>
<evidence type="ECO:0000256" key="2">
    <source>
        <dbReference type="PROSITE-ProRule" id="PRU00110"/>
    </source>
</evidence>
<dbReference type="Gene3D" id="1.20.120.160">
    <property type="entry name" value="HPT domain"/>
    <property type="match status" value="1"/>
</dbReference>
<gene>
    <name evidence="5" type="ORF">SAMN05660652_03458</name>
</gene>
<name>A0A1G8KPB5_9RHOO</name>
<organism evidence="5 6">
    <name type="scientific">Propionivibrio dicarboxylicus</name>
    <dbReference type="NCBI Taxonomy" id="83767"/>
    <lineage>
        <taxon>Bacteria</taxon>
        <taxon>Pseudomonadati</taxon>
        <taxon>Pseudomonadota</taxon>
        <taxon>Betaproteobacteria</taxon>
        <taxon>Rhodocyclales</taxon>
        <taxon>Rhodocyclaceae</taxon>
        <taxon>Propionivibrio</taxon>
    </lineage>
</organism>
<evidence type="ECO:0000256" key="3">
    <source>
        <dbReference type="SAM" id="MobiDB-lite"/>
    </source>
</evidence>
<dbReference type="SUPFAM" id="SSF47226">
    <property type="entry name" value="Histidine-containing phosphotransfer domain, HPT domain"/>
    <property type="match status" value="1"/>
</dbReference>
<dbReference type="SMART" id="SM00073">
    <property type="entry name" value="HPT"/>
    <property type="match status" value="1"/>
</dbReference>
<keyword evidence="6" id="KW-1185">Reference proteome</keyword>
<dbReference type="Pfam" id="PF01627">
    <property type="entry name" value="Hpt"/>
    <property type="match status" value="1"/>
</dbReference>
<dbReference type="STRING" id="83767.SAMN05660652_03458"/>